<dbReference type="GO" id="GO:0052906">
    <property type="term" value="F:tRNA (guanine(37)-N1)-methyltransferase activity"/>
    <property type="evidence" value="ECO:0007669"/>
    <property type="project" value="UniProtKB-EC"/>
</dbReference>
<comment type="caution">
    <text evidence="16">The sequence shown here is derived from an EMBL/GenBank/DDBJ whole genome shotgun (WGS) entry which is preliminary data.</text>
</comment>
<evidence type="ECO:0000256" key="6">
    <source>
        <dbReference type="ARBA" id="ARBA00014679"/>
    </source>
</evidence>
<name>A0A644XM06_9ZZZZ</name>
<dbReference type="NCBIfam" id="NF000648">
    <property type="entry name" value="PRK00026.1"/>
    <property type="match status" value="1"/>
</dbReference>
<dbReference type="Gene3D" id="3.40.1280.10">
    <property type="match status" value="1"/>
</dbReference>
<dbReference type="PIRSF" id="PIRSF000386">
    <property type="entry name" value="tRNA_mtase"/>
    <property type="match status" value="1"/>
</dbReference>
<evidence type="ECO:0000256" key="12">
    <source>
        <dbReference type="ARBA" id="ARBA00029736"/>
    </source>
</evidence>
<dbReference type="FunFam" id="3.40.1280.10:FF:000001">
    <property type="entry name" value="tRNA (guanine-N(1)-)-methyltransferase"/>
    <property type="match status" value="1"/>
</dbReference>
<dbReference type="EC" id="2.1.1.228" evidence="5"/>
<dbReference type="HAMAP" id="MF_00605">
    <property type="entry name" value="TrmD"/>
    <property type="match status" value="1"/>
</dbReference>
<comment type="similarity">
    <text evidence="3">Belongs to the RNA methyltransferase TrmD family.</text>
</comment>
<dbReference type="PANTHER" id="PTHR46417">
    <property type="entry name" value="TRNA (GUANINE-N(1)-)-METHYLTRANSFERASE"/>
    <property type="match status" value="1"/>
</dbReference>
<evidence type="ECO:0000256" key="3">
    <source>
        <dbReference type="ARBA" id="ARBA00007630"/>
    </source>
</evidence>
<evidence type="ECO:0000259" key="15">
    <source>
        <dbReference type="Pfam" id="PF01746"/>
    </source>
</evidence>
<dbReference type="CDD" id="cd18080">
    <property type="entry name" value="TrmD-like"/>
    <property type="match status" value="1"/>
</dbReference>
<evidence type="ECO:0000256" key="14">
    <source>
        <dbReference type="ARBA" id="ARBA00047783"/>
    </source>
</evidence>
<protein>
    <recommendedName>
        <fullName evidence="6">tRNA (guanine-N(1)-)-methyltransferase</fullName>
        <ecNumber evidence="5">2.1.1.228</ecNumber>
    </recommendedName>
    <alternativeName>
        <fullName evidence="12">M1G-methyltransferase</fullName>
    </alternativeName>
    <alternativeName>
        <fullName evidence="13">tRNA [GM37] methyltransferase</fullName>
    </alternativeName>
</protein>
<proteinExistence type="inferred from homology"/>
<dbReference type="PANTHER" id="PTHR46417:SF1">
    <property type="entry name" value="TRNA (GUANINE-N(1)-)-METHYLTRANSFERASE"/>
    <property type="match status" value="1"/>
</dbReference>
<dbReference type="GO" id="GO:0005829">
    <property type="term" value="C:cytosol"/>
    <property type="evidence" value="ECO:0007669"/>
    <property type="project" value="TreeGrafter"/>
</dbReference>
<comment type="subunit">
    <text evidence="4">Homodimer.</text>
</comment>
<dbReference type="InterPro" id="IPR029026">
    <property type="entry name" value="tRNA_m1G_MTases_N"/>
</dbReference>
<dbReference type="GO" id="GO:0002939">
    <property type="term" value="P:tRNA N1-guanine methylation"/>
    <property type="evidence" value="ECO:0007669"/>
    <property type="project" value="TreeGrafter"/>
</dbReference>
<keyword evidence="9 16" id="KW-0808">Transferase</keyword>
<dbReference type="SUPFAM" id="SSF75217">
    <property type="entry name" value="alpha/beta knot"/>
    <property type="match status" value="1"/>
</dbReference>
<keyword evidence="8 16" id="KW-0489">Methyltransferase</keyword>
<dbReference type="Pfam" id="PF01746">
    <property type="entry name" value="tRNA_m1G_MT"/>
    <property type="match status" value="1"/>
</dbReference>
<dbReference type="Gene3D" id="1.10.1270.20">
    <property type="entry name" value="tRNA(m1g37)methyltransferase, domain 2"/>
    <property type="match status" value="1"/>
</dbReference>
<evidence type="ECO:0000256" key="13">
    <source>
        <dbReference type="ARBA" id="ARBA00033392"/>
    </source>
</evidence>
<accession>A0A644XM06</accession>
<evidence type="ECO:0000256" key="10">
    <source>
        <dbReference type="ARBA" id="ARBA00022691"/>
    </source>
</evidence>
<evidence type="ECO:0000256" key="1">
    <source>
        <dbReference type="ARBA" id="ARBA00002634"/>
    </source>
</evidence>
<evidence type="ECO:0000256" key="8">
    <source>
        <dbReference type="ARBA" id="ARBA00022603"/>
    </source>
</evidence>
<keyword evidence="7" id="KW-0963">Cytoplasm</keyword>
<gene>
    <name evidence="16" type="primary">trmD_20</name>
    <name evidence="16" type="ORF">SDC9_63233</name>
</gene>
<keyword evidence="11" id="KW-0819">tRNA processing</keyword>
<evidence type="ECO:0000256" key="2">
    <source>
        <dbReference type="ARBA" id="ARBA00004496"/>
    </source>
</evidence>
<evidence type="ECO:0000256" key="5">
    <source>
        <dbReference type="ARBA" id="ARBA00012807"/>
    </source>
</evidence>
<comment type="catalytic activity">
    <reaction evidence="14">
        <text>guanosine(37) in tRNA + S-adenosyl-L-methionine = N(1)-methylguanosine(37) in tRNA + S-adenosyl-L-homocysteine + H(+)</text>
        <dbReference type="Rhea" id="RHEA:36899"/>
        <dbReference type="Rhea" id="RHEA-COMP:10145"/>
        <dbReference type="Rhea" id="RHEA-COMP:10147"/>
        <dbReference type="ChEBI" id="CHEBI:15378"/>
        <dbReference type="ChEBI" id="CHEBI:57856"/>
        <dbReference type="ChEBI" id="CHEBI:59789"/>
        <dbReference type="ChEBI" id="CHEBI:73542"/>
        <dbReference type="ChEBI" id="CHEBI:74269"/>
        <dbReference type="EC" id="2.1.1.228"/>
    </reaction>
</comment>
<evidence type="ECO:0000256" key="4">
    <source>
        <dbReference type="ARBA" id="ARBA00011738"/>
    </source>
</evidence>
<dbReference type="InterPro" id="IPR016009">
    <property type="entry name" value="tRNA_MeTrfase_TRMD/TRM10"/>
</dbReference>
<comment type="subcellular location">
    <subcellularLocation>
        <location evidence="2">Cytoplasm</location>
    </subcellularLocation>
</comment>
<dbReference type="AlphaFoldDB" id="A0A644XM06"/>
<evidence type="ECO:0000313" key="16">
    <source>
        <dbReference type="EMBL" id="MPM16851.1"/>
    </source>
</evidence>
<comment type="function">
    <text evidence="1">Specifically methylates guanosine-37 in various tRNAs.</text>
</comment>
<sequence>MRIDIITVLPEMIEGALNCSILKRAQDKGLVQFGLHNLRDYTLDKHRRVDDYPFGGEAGMVLQIEPIDRCISHLKSQRDYDEVIFTTPDGEQFSQKTANELSLLENLIILCGHYKGVDYRVREHLVTREISIGDFVLTGGELAAAMIADAVVRVIPGAIGDEQSALSDSFQDNLLAPPVYTRPAEYKGWRVPDVLLSGHERKIAEWRLEQAHERTKRLRPDLLGR</sequence>
<feature type="domain" description="tRNA methyltransferase TRMD/TRM10-type" evidence="15">
    <location>
        <begin position="1"/>
        <end position="223"/>
    </location>
</feature>
<dbReference type="EMBL" id="VSSQ01002689">
    <property type="protein sequence ID" value="MPM16851.1"/>
    <property type="molecule type" value="Genomic_DNA"/>
</dbReference>
<evidence type="ECO:0000256" key="11">
    <source>
        <dbReference type="ARBA" id="ARBA00022694"/>
    </source>
</evidence>
<evidence type="ECO:0000256" key="9">
    <source>
        <dbReference type="ARBA" id="ARBA00022679"/>
    </source>
</evidence>
<dbReference type="InterPro" id="IPR023148">
    <property type="entry name" value="tRNA_m1G_MeTrfase_C_sf"/>
</dbReference>
<evidence type="ECO:0000256" key="7">
    <source>
        <dbReference type="ARBA" id="ARBA00022490"/>
    </source>
</evidence>
<dbReference type="NCBIfam" id="TIGR00088">
    <property type="entry name" value="trmD"/>
    <property type="match status" value="1"/>
</dbReference>
<keyword evidence="10" id="KW-0949">S-adenosyl-L-methionine</keyword>
<reference evidence="16" key="1">
    <citation type="submission" date="2019-08" db="EMBL/GenBank/DDBJ databases">
        <authorList>
            <person name="Kucharzyk K."/>
            <person name="Murdoch R.W."/>
            <person name="Higgins S."/>
            <person name="Loffler F."/>
        </authorList>
    </citation>
    <scope>NUCLEOTIDE SEQUENCE</scope>
</reference>
<dbReference type="InterPro" id="IPR029028">
    <property type="entry name" value="Alpha/beta_knot_MTases"/>
</dbReference>
<dbReference type="InterPro" id="IPR002649">
    <property type="entry name" value="tRNA_m1G_MeTrfase_TrmD"/>
</dbReference>
<organism evidence="16">
    <name type="scientific">bioreactor metagenome</name>
    <dbReference type="NCBI Taxonomy" id="1076179"/>
    <lineage>
        <taxon>unclassified sequences</taxon>
        <taxon>metagenomes</taxon>
        <taxon>ecological metagenomes</taxon>
    </lineage>
</organism>